<dbReference type="PROSITE" id="PS50893">
    <property type="entry name" value="ABC_TRANSPORTER_2"/>
    <property type="match status" value="1"/>
</dbReference>
<dbReference type="InterPro" id="IPR027417">
    <property type="entry name" value="P-loop_NTPase"/>
</dbReference>
<dbReference type="SUPFAM" id="SSF52540">
    <property type="entry name" value="P-loop containing nucleoside triphosphate hydrolases"/>
    <property type="match status" value="1"/>
</dbReference>
<dbReference type="AlphaFoldDB" id="A0A154L8R0"/>
<dbReference type="RefSeq" id="WP_037988293.1">
    <property type="nucleotide sequence ID" value="NZ_CP136684.1"/>
</dbReference>
<dbReference type="Gene3D" id="3.40.50.300">
    <property type="entry name" value="P-loop containing nucleotide triphosphate hydrolases"/>
    <property type="match status" value="1"/>
</dbReference>
<dbReference type="GO" id="GO:0043190">
    <property type="term" value="C:ATP-binding cassette (ABC) transporter complex"/>
    <property type="evidence" value="ECO:0007669"/>
    <property type="project" value="InterPro"/>
</dbReference>
<dbReference type="PROSITE" id="PS00211">
    <property type="entry name" value="ABC_TRANSPORTER_1"/>
    <property type="match status" value="1"/>
</dbReference>
<keyword evidence="1" id="KW-0813">Transport</keyword>
<dbReference type="Pfam" id="PF08402">
    <property type="entry name" value="TOBE_2"/>
    <property type="match status" value="1"/>
</dbReference>
<evidence type="ECO:0000256" key="2">
    <source>
        <dbReference type="ARBA" id="ARBA00022741"/>
    </source>
</evidence>
<dbReference type="EMBL" id="LPVY01000005">
    <property type="protein sequence ID" value="KZB66919.1"/>
    <property type="molecule type" value="Genomic_DNA"/>
</dbReference>
<dbReference type="Pfam" id="PF00005">
    <property type="entry name" value="ABC_tran"/>
    <property type="match status" value="1"/>
</dbReference>
<dbReference type="InterPro" id="IPR003439">
    <property type="entry name" value="ABC_transporter-like_ATP-bd"/>
</dbReference>
<protein>
    <submittedName>
        <fullName evidence="5">Fe3+/spermidine/putrescine ABC transporter ATP-binding protein</fullName>
    </submittedName>
</protein>
<evidence type="ECO:0000259" key="4">
    <source>
        <dbReference type="PROSITE" id="PS50893"/>
    </source>
</evidence>
<dbReference type="InterPro" id="IPR008995">
    <property type="entry name" value="Mo/tungstate-bd_C_term_dom"/>
</dbReference>
<organism evidence="5 6">
    <name type="scientific">Thalassospira lucentensis</name>
    <dbReference type="NCBI Taxonomy" id="168935"/>
    <lineage>
        <taxon>Bacteria</taxon>
        <taxon>Pseudomonadati</taxon>
        <taxon>Pseudomonadota</taxon>
        <taxon>Alphaproteobacteria</taxon>
        <taxon>Rhodospirillales</taxon>
        <taxon>Thalassospiraceae</taxon>
        <taxon>Thalassospira</taxon>
    </lineage>
</organism>
<proteinExistence type="predicted"/>
<dbReference type="GO" id="GO:0005524">
    <property type="term" value="F:ATP binding"/>
    <property type="evidence" value="ECO:0007669"/>
    <property type="project" value="UniProtKB-KW"/>
</dbReference>
<gene>
    <name evidence="5" type="ORF">AUP42_15455</name>
</gene>
<dbReference type="PANTHER" id="PTHR42781:SF4">
    <property type="entry name" value="SPERMIDINE_PUTRESCINE IMPORT ATP-BINDING PROTEIN POTA"/>
    <property type="match status" value="1"/>
</dbReference>
<evidence type="ECO:0000256" key="3">
    <source>
        <dbReference type="ARBA" id="ARBA00022840"/>
    </source>
</evidence>
<dbReference type="InterPro" id="IPR017871">
    <property type="entry name" value="ABC_transporter-like_CS"/>
</dbReference>
<comment type="caution">
    <text evidence="5">The sequence shown here is derived from an EMBL/GenBank/DDBJ whole genome shotgun (WGS) entry which is preliminary data.</text>
</comment>
<dbReference type="SMART" id="SM00382">
    <property type="entry name" value="AAA"/>
    <property type="match status" value="1"/>
</dbReference>
<dbReference type="SUPFAM" id="SSF50331">
    <property type="entry name" value="MOP-like"/>
    <property type="match status" value="1"/>
</dbReference>
<dbReference type="GO" id="GO:0022857">
    <property type="term" value="F:transmembrane transporter activity"/>
    <property type="evidence" value="ECO:0007669"/>
    <property type="project" value="InterPro"/>
</dbReference>
<keyword evidence="3 5" id="KW-0067">ATP-binding</keyword>
<dbReference type="FunFam" id="3.40.50.300:FF:000425">
    <property type="entry name" value="Probable ABC transporter, ATP-binding subunit"/>
    <property type="match status" value="1"/>
</dbReference>
<dbReference type="InterPro" id="IPR003593">
    <property type="entry name" value="AAA+_ATPase"/>
</dbReference>
<feature type="domain" description="ABC transporter" evidence="4">
    <location>
        <begin position="7"/>
        <end position="237"/>
    </location>
</feature>
<dbReference type="InterPro" id="IPR050093">
    <property type="entry name" value="ABC_SmlMolc_Importer"/>
</dbReference>
<reference evidence="5 6" key="1">
    <citation type="submission" date="2015-12" db="EMBL/GenBank/DDBJ databases">
        <title>Genome sequence of Thalassospira lucentensis MCCC 1A02072.</title>
        <authorList>
            <person name="Lu L."/>
            <person name="Lai Q."/>
            <person name="Shao Z."/>
            <person name="Qian P."/>
        </authorList>
    </citation>
    <scope>NUCLEOTIDE SEQUENCE [LARGE SCALE GENOMIC DNA]</scope>
    <source>
        <strain evidence="5 6">MCCC 1A02072</strain>
    </source>
</reference>
<evidence type="ECO:0000313" key="6">
    <source>
        <dbReference type="Proteomes" id="UP000076335"/>
    </source>
</evidence>
<dbReference type="Proteomes" id="UP000076335">
    <property type="component" value="Unassembled WGS sequence"/>
</dbReference>
<name>A0A154L8R0_9PROT</name>
<dbReference type="GO" id="GO:0016887">
    <property type="term" value="F:ATP hydrolysis activity"/>
    <property type="evidence" value="ECO:0007669"/>
    <property type="project" value="InterPro"/>
</dbReference>
<keyword evidence="2" id="KW-0547">Nucleotide-binding</keyword>
<evidence type="ECO:0000256" key="1">
    <source>
        <dbReference type="ARBA" id="ARBA00022448"/>
    </source>
</evidence>
<sequence>MKGNGAIELIAVSKHYGSTIAVKSIDLKIPAGAYCCLIGPSGCGKTTTLRMIAGHEVISEGDLLIGDRNVTELPPVKRGTAMMFQNYALFPHMTCMENVAFGLRMQGISPAERNERAKEMLARVHMEKFADRKPDQLSGGQQQRIALARALITQPSVLLLDEPLSALDPFLRARMRDELRRLQQELGITFVHVTHAQDEALALSDMVVVMEDGVIRQKGTPEEIFNKPRSRFIANFMGGQNIFKGTVSESSPAGTLLTRGPDSFFLPGYGDGATGEDLEFTIRTDLIGLGETAPGDAENGQIPVEITTVEYLGLWVRIVATTNDGKEITLMKTESEFRQAPVRRKEKFIAYWKPEHAHVLA</sequence>
<dbReference type="PANTHER" id="PTHR42781">
    <property type="entry name" value="SPERMIDINE/PUTRESCINE IMPORT ATP-BINDING PROTEIN POTA"/>
    <property type="match status" value="1"/>
</dbReference>
<evidence type="ECO:0000313" key="5">
    <source>
        <dbReference type="EMBL" id="KZB66919.1"/>
    </source>
</evidence>
<dbReference type="OrthoDB" id="9802264at2"/>
<accession>A0A154L8R0</accession>
<dbReference type="InterPro" id="IPR013611">
    <property type="entry name" value="Transp-assoc_OB_typ2"/>
</dbReference>
<dbReference type="GO" id="GO:0015697">
    <property type="term" value="P:quaternary ammonium group transport"/>
    <property type="evidence" value="ECO:0007669"/>
    <property type="project" value="UniProtKB-ARBA"/>
</dbReference>